<protein>
    <submittedName>
        <fullName evidence="1">Uncharacterized protein</fullName>
    </submittedName>
</protein>
<gene>
    <name evidence="1" type="ordered locus">MLP_25390</name>
</gene>
<dbReference type="KEGG" id="mph:MLP_25390"/>
<reference evidence="1 2" key="1">
    <citation type="submission" date="2011-05" db="EMBL/GenBank/DDBJ databases">
        <title>Whole genome sequence of Microlunatus phosphovorus NM-1.</title>
        <authorList>
            <person name="Hosoyama A."/>
            <person name="Sasaki K."/>
            <person name="Harada T."/>
            <person name="Igarashi R."/>
            <person name="Kawakoshi A."/>
            <person name="Sasagawa M."/>
            <person name="Fukada J."/>
            <person name="Nakamura S."/>
            <person name="Katano Y."/>
            <person name="Hanada S."/>
            <person name="Kamagata Y."/>
            <person name="Nakamura N."/>
            <person name="Yamazaki S."/>
            <person name="Fujita N."/>
        </authorList>
    </citation>
    <scope>NUCLEOTIDE SEQUENCE [LARGE SCALE GENOMIC DNA]</scope>
    <source>
        <strain evidence="2">ATCC 700054 / DSM 10555 / JCM 9379 / NBRC 101784 / NCIMB 13414 / VKM Ac-1990 / NM-1</strain>
    </source>
</reference>
<keyword evidence="2" id="KW-1185">Reference proteome</keyword>
<dbReference type="EMBL" id="AP012204">
    <property type="protein sequence ID" value="BAK35553.1"/>
    <property type="molecule type" value="Genomic_DNA"/>
</dbReference>
<proteinExistence type="predicted"/>
<dbReference type="HOGENOM" id="CLU_1538333_0_0_11"/>
<evidence type="ECO:0000313" key="2">
    <source>
        <dbReference type="Proteomes" id="UP000007947"/>
    </source>
</evidence>
<name>F5XGS1_MICPN</name>
<dbReference type="Proteomes" id="UP000007947">
    <property type="component" value="Chromosome"/>
</dbReference>
<evidence type="ECO:0000313" key="1">
    <source>
        <dbReference type="EMBL" id="BAK35553.1"/>
    </source>
</evidence>
<dbReference type="AlphaFoldDB" id="F5XGS1"/>
<accession>F5XGS1</accession>
<sequence>MLAAGIASLAVCEAAYASPPIGSGKLEVKFDGPIPTTTVQAGPGEVVAIRKWDPVALELGAQTQPPGRRVTNTSAATEVKAPEVAYTVNKDGKIINRTVTRLDGRPADGVTGRMPLQWAVDVNTISMAWWTPNAAMTWTVRVDGKVVAKTTKTSWTGIFPDRGTTASRWTALSR</sequence>
<organism evidence="1 2">
    <name type="scientific">Microlunatus phosphovorus (strain ATCC 700054 / DSM 10555 / JCM 9379 / NBRC 101784 / NCIMB 13414 / VKM Ac-1990 / NM-1)</name>
    <dbReference type="NCBI Taxonomy" id="1032480"/>
    <lineage>
        <taxon>Bacteria</taxon>
        <taxon>Bacillati</taxon>
        <taxon>Actinomycetota</taxon>
        <taxon>Actinomycetes</taxon>
        <taxon>Propionibacteriales</taxon>
        <taxon>Propionibacteriaceae</taxon>
        <taxon>Microlunatus</taxon>
    </lineage>
</organism>